<accession>A0A8H5FNE2</accession>
<evidence type="ECO:0000313" key="10">
    <source>
        <dbReference type="Proteomes" id="UP000559256"/>
    </source>
</evidence>
<keyword evidence="10" id="KW-1185">Reference proteome</keyword>
<comment type="similarity">
    <text evidence="5">Belongs to the SAT4 family.</text>
</comment>
<dbReference type="GO" id="GO:0016020">
    <property type="term" value="C:membrane"/>
    <property type="evidence" value="ECO:0007669"/>
    <property type="project" value="UniProtKB-SubCell"/>
</dbReference>
<keyword evidence="4 7" id="KW-0472">Membrane</keyword>
<evidence type="ECO:0000256" key="5">
    <source>
        <dbReference type="ARBA" id="ARBA00038359"/>
    </source>
</evidence>
<evidence type="ECO:0000256" key="2">
    <source>
        <dbReference type="ARBA" id="ARBA00022692"/>
    </source>
</evidence>
<sequence>MIPLVAIRVLRVAATITYSIAFISTSYRLFYRLRRKRFSWDDGWVFMAFLADIVTLVTQWIFAYMNDHFHLLSEQARFHRRSAFSITMSTSSICGILFARLSLASTLLSMLPEGRIRKASLLTVVLFTLFWASILGWKISFCCDDDGSWKFTPYEFCDGGEVVGVSEIVADTASCLCLILMGAYILWEMKRLQPQSKERQMIIFLFSGSIFTAMAALARSYSILSTQDMLEVFTGHFEAAISLIVCNVVVVTAGIYDMLYRSHDISEPTTDVECLPTEKELHRFDRDSGTGSTLTFTEIDSFEAPPSQANFSHPTRSLSPPHTRPPSPANVGSVSRYSAERQSHRCGAGDPNLRTSMASTSTREYYTDSEPCGSVIIILDSDCSESELS</sequence>
<feature type="transmembrane region" description="Helical" evidence="7">
    <location>
        <begin position="83"/>
        <end position="108"/>
    </location>
</feature>
<feature type="transmembrane region" description="Helical" evidence="7">
    <location>
        <begin position="12"/>
        <end position="31"/>
    </location>
</feature>
<comment type="subcellular location">
    <subcellularLocation>
        <location evidence="1">Membrane</location>
        <topology evidence="1">Multi-pass membrane protein</topology>
    </subcellularLocation>
</comment>
<comment type="caution">
    <text evidence="9">The sequence shown here is derived from an EMBL/GenBank/DDBJ whole genome shotgun (WGS) entry which is preliminary data.</text>
</comment>
<evidence type="ECO:0000256" key="3">
    <source>
        <dbReference type="ARBA" id="ARBA00022989"/>
    </source>
</evidence>
<feature type="transmembrane region" description="Helical" evidence="7">
    <location>
        <begin position="168"/>
        <end position="189"/>
    </location>
</feature>
<feature type="transmembrane region" description="Helical" evidence="7">
    <location>
        <begin position="120"/>
        <end position="139"/>
    </location>
</feature>
<evidence type="ECO:0000256" key="6">
    <source>
        <dbReference type="SAM" id="MobiDB-lite"/>
    </source>
</evidence>
<feature type="domain" description="Rhodopsin" evidence="8">
    <location>
        <begin position="28"/>
        <end position="253"/>
    </location>
</feature>
<dbReference type="Pfam" id="PF20684">
    <property type="entry name" value="Fung_rhodopsin"/>
    <property type="match status" value="1"/>
</dbReference>
<name>A0A8H5FNE2_9AGAR</name>
<evidence type="ECO:0000313" key="9">
    <source>
        <dbReference type="EMBL" id="KAF5343214.1"/>
    </source>
</evidence>
<evidence type="ECO:0000256" key="7">
    <source>
        <dbReference type="SAM" id="Phobius"/>
    </source>
</evidence>
<dbReference type="OrthoDB" id="3229610at2759"/>
<evidence type="ECO:0000259" key="8">
    <source>
        <dbReference type="Pfam" id="PF20684"/>
    </source>
</evidence>
<evidence type="ECO:0000256" key="1">
    <source>
        <dbReference type="ARBA" id="ARBA00004141"/>
    </source>
</evidence>
<protein>
    <recommendedName>
        <fullName evidence="8">Rhodopsin domain-containing protein</fullName>
    </recommendedName>
</protein>
<dbReference type="AlphaFoldDB" id="A0A8H5FNE2"/>
<feature type="transmembrane region" description="Helical" evidence="7">
    <location>
        <begin position="239"/>
        <end position="259"/>
    </location>
</feature>
<keyword evidence="2 7" id="KW-0812">Transmembrane</keyword>
<proteinExistence type="inferred from homology"/>
<dbReference type="InterPro" id="IPR052337">
    <property type="entry name" value="SAT4-like"/>
</dbReference>
<feature type="compositionally biased region" description="Polar residues" evidence="6">
    <location>
        <begin position="307"/>
        <end position="320"/>
    </location>
</feature>
<dbReference type="PANTHER" id="PTHR33048:SF92">
    <property type="entry name" value="INTEGRAL MEMBRANE PROTEIN"/>
    <property type="match status" value="1"/>
</dbReference>
<reference evidence="9 10" key="1">
    <citation type="journal article" date="2020" name="ISME J.">
        <title>Uncovering the hidden diversity of litter-decomposition mechanisms in mushroom-forming fungi.</title>
        <authorList>
            <person name="Floudas D."/>
            <person name="Bentzer J."/>
            <person name="Ahren D."/>
            <person name="Johansson T."/>
            <person name="Persson P."/>
            <person name="Tunlid A."/>
        </authorList>
    </citation>
    <scope>NUCLEOTIDE SEQUENCE [LARGE SCALE GENOMIC DNA]</scope>
    <source>
        <strain evidence="9 10">CBS 291.85</strain>
    </source>
</reference>
<dbReference type="EMBL" id="JAACJM010000145">
    <property type="protein sequence ID" value="KAF5343214.1"/>
    <property type="molecule type" value="Genomic_DNA"/>
</dbReference>
<dbReference type="Proteomes" id="UP000559256">
    <property type="component" value="Unassembled WGS sequence"/>
</dbReference>
<organism evidence="9 10">
    <name type="scientific">Tetrapyrgos nigripes</name>
    <dbReference type="NCBI Taxonomy" id="182062"/>
    <lineage>
        <taxon>Eukaryota</taxon>
        <taxon>Fungi</taxon>
        <taxon>Dikarya</taxon>
        <taxon>Basidiomycota</taxon>
        <taxon>Agaricomycotina</taxon>
        <taxon>Agaricomycetes</taxon>
        <taxon>Agaricomycetidae</taxon>
        <taxon>Agaricales</taxon>
        <taxon>Marasmiineae</taxon>
        <taxon>Marasmiaceae</taxon>
        <taxon>Tetrapyrgos</taxon>
    </lineage>
</organism>
<evidence type="ECO:0000256" key="4">
    <source>
        <dbReference type="ARBA" id="ARBA00023136"/>
    </source>
</evidence>
<dbReference type="InterPro" id="IPR049326">
    <property type="entry name" value="Rhodopsin_dom_fungi"/>
</dbReference>
<feature type="region of interest" description="Disordered" evidence="6">
    <location>
        <begin position="304"/>
        <end position="360"/>
    </location>
</feature>
<feature type="transmembrane region" description="Helical" evidence="7">
    <location>
        <begin position="43"/>
        <end position="63"/>
    </location>
</feature>
<keyword evidence="3 7" id="KW-1133">Transmembrane helix</keyword>
<gene>
    <name evidence="9" type="ORF">D9758_013422</name>
</gene>
<feature type="transmembrane region" description="Helical" evidence="7">
    <location>
        <begin position="201"/>
        <end position="219"/>
    </location>
</feature>
<dbReference type="PANTHER" id="PTHR33048">
    <property type="entry name" value="PTH11-LIKE INTEGRAL MEMBRANE PROTEIN (AFU_ORTHOLOGUE AFUA_5G11245)"/>
    <property type="match status" value="1"/>
</dbReference>